<dbReference type="OrthoDB" id="144586at2"/>
<dbReference type="EMBL" id="VFPM01000002">
    <property type="protein sequence ID" value="TQM62921.1"/>
    <property type="molecule type" value="Genomic_DNA"/>
</dbReference>
<evidence type="ECO:0000313" key="3">
    <source>
        <dbReference type="Proteomes" id="UP000316747"/>
    </source>
</evidence>
<comment type="caution">
    <text evidence="2">The sequence shown here is derived from an EMBL/GenBank/DDBJ whole genome shotgun (WGS) entry which is preliminary data.</text>
</comment>
<feature type="transmembrane region" description="Helical" evidence="1">
    <location>
        <begin position="570"/>
        <end position="587"/>
    </location>
</feature>
<organism evidence="2 3">
    <name type="scientific">Humibacillus xanthopallidus</name>
    <dbReference type="NCBI Taxonomy" id="412689"/>
    <lineage>
        <taxon>Bacteria</taxon>
        <taxon>Bacillati</taxon>
        <taxon>Actinomycetota</taxon>
        <taxon>Actinomycetes</taxon>
        <taxon>Micrococcales</taxon>
        <taxon>Intrasporangiaceae</taxon>
        <taxon>Humibacillus</taxon>
    </lineage>
</organism>
<accession>A0A543HX75</accession>
<keyword evidence="3" id="KW-1185">Reference proteome</keyword>
<dbReference type="Proteomes" id="UP000316747">
    <property type="component" value="Unassembled WGS sequence"/>
</dbReference>
<dbReference type="AlphaFoldDB" id="A0A543HX75"/>
<keyword evidence="1" id="KW-1133">Transmembrane helix</keyword>
<name>A0A543HX75_9MICO</name>
<protein>
    <submittedName>
        <fullName evidence="2">Uncharacterized protein</fullName>
    </submittedName>
</protein>
<reference evidence="2 3" key="1">
    <citation type="submission" date="2019-06" db="EMBL/GenBank/DDBJ databases">
        <title>Genome sequencing of plant associated microbes to promote plant fitness in Sorghum bicolor and Oryza sativa.</title>
        <authorList>
            <person name="Coleman-Derr D."/>
        </authorList>
    </citation>
    <scope>NUCLEOTIDE SEQUENCE [LARGE SCALE GENOMIC DNA]</scope>
    <source>
        <strain evidence="2 3">KV-663</strain>
    </source>
</reference>
<evidence type="ECO:0000313" key="2">
    <source>
        <dbReference type="EMBL" id="TQM62921.1"/>
    </source>
</evidence>
<dbReference type="RefSeq" id="WP_141844935.1">
    <property type="nucleotide sequence ID" value="NZ_VFPM01000002.1"/>
</dbReference>
<feature type="transmembrane region" description="Helical" evidence="1">
    <location>
        <begin position="523"/>
        <end position="539"/>
    </location>
</feature>
<gene>
    <name evidence="2" type="ORF">FBY41_2966</name>
</gene>
<evidence type="ECO:0000256" key="1">
    <source>
        <dbReference type="SAM" id="Phobius"/>
    </source>
</evidence>
<dbReference type="PANTHER" id="PTHR48174:SF5">
    <property type="entry name" value="VACUOLAR PROTEIN SORTING-ASSOCIATED PROTEIN 62"/>
    <property type="match status" value="1"/>
</dbReference>
<feature type="transmembrane region" description="Helical" evidence="1">
    <location>
        <begin position="546"/>
        <end position="564"/>
    </location>
</feature>
<keyword evidence="1" id="KW-0812">Transmembrane</keyword>
<sequence length="593" mass="64111">MTQAVGRADDLALLRAYEPVLRLTQGEYFVPVAVDAYVAGASLIRTQAGTSTVLAGPGSLTLDDLARQGAAQDGPGLSLSGLSEPASWWGRVRRLLPGRRPSFRAGNRLAQVGLLGRTIDTLSRVSLLLRGSVPGGSAATAYAVQQERLSPDSPTYYGRVVRGGDWIVCQYWFFYSFNNWRSGFSGVNEHEADWEQVTIYLDGTGTLDDAGLPPARWVVFSAHDEVGDDLRRRWDDPDLSIVGGRHPVVFAGAGSHSGAYLAGDYLITIAPPSLGGVVPAVRRVAKIFAPWARAAQTEGLGIPYVDYARGDGPAIGPEQEQSWNPVVIDEDTPWVRDYRGLWGHDTQDRLGGERGPAGPRYERNATVRPSWGDPVGWAGLAKVAPSPEAEARLVADRIEQIDSRVSALEAEATAVGHDLTSRAAALGPDSPDVRALAPDELALSSLRMEAVHLRDERVRLERAAREGLPTAGPHAHLSHRRTPIASSERTRDRVLAFWAVISTPIVLYLLAGFFKPEVTDRPIAAVLVIAFVLGVEAFARGYLGAYLLRLVAVLGLIVLLADVAANWQTVAYWVLVASAVTVLLVNLRDVLRR</sequence>
<proteinExistence type="predicted"/>
<keyword evidence="1" id="KW-0472">Membrane</keyword>
<feature type="transmembrane region" description="Helical" evidence="1">
    <location>
        <begin position="494"/>
        <end position="511"/>
    </location>
</feature>
<dbReference type="PANTHER" id="PTHR48174">
    <property type="entry name" value="DUF946 FAMILY PROTEIN"/>
    <property type="match status" value="1"/>
</dbReference>